<evidence type="ECO:0000256" key="4">
    <source>
        <dbReference type="ARBA" id="ARBA00023014"/>
    </source>
</evidence>
<dbReference type="AlphaFoldDB" id="A0A9W6CSE3"/>
<reference evidence="6" key="1">
    <citation type="submission" date="2022-12" db="EMBL/GenBank/DDBJ databases">
        <title>Reference genome sequencing for broad-spectrum identification of bacterial and archaeal isolates by mass spectrometry.</title>
        <authorList>
            <person name="Sekiguchi Y."/>
            <person name="Tourlousse D.M."/>
        </authorList>
    </citation>
    <scope>NUCLEOTIDE SEQUENCE</scope>
    <source>
        <strain evidence="6">301</strain>
    </source>
</reference>
<evidence type="ECO:0000313" key="7">
    <source>
        <dbReference type="EMBL" id="MDR6336808.1"/>
    </source>
</evidence>
<sequence>MSAEQSAEQQDADAEIEVFAICGTHELPPGEAKAFDLSRLTPEGDARPFRIVVVRTGAREVVGYVNACPHKGAWLNIGGGQFFNAERTHLRCGRHGALFDIESGACTKGECEGAHLEPVAVAIVGADVCLCGVPLVEAEVASFPYDDFDETMEIMISPD</sequence>
<dbReference type="InterPro" id="IPR017941">
    <property type="entry name" value="Rieske_2Fe-2S"/>
</dbReference>
<evidence type="ECO:0000256" key="3">
    <source>
        <dbReference type="ARBA" id="ARBA00023004"/>
    </source>
</evidence>
<evidence type="ECO:0000256" key="1">
    <source>
        <dbReference type="ARBA" id="ARBA00022714"/>
    </source>
</evidence>
<feature type="domain" description="Rieske" evidence="5">
    <location>
        <begin position="19"/>
        <end position="130"/>
    </location>
</feature>
<proteinExistence type="predicted"/>
<organism evidence="6 8">
    <name type="scientific">Xanthobacter flavus</name>
    <dbReference type="NCBI Taxonomy" id="281"/>
    <lineage>
        <taxon>Bacteria</taxon>
        <taxon>Pseudomonadati</taxon>
        <taxon>Pseudomonadota</taxon>
        <taxon>Alphaproteobacteria</taxon>
        <taxon>Hyphomicrobiales</taxon>
        <taxon>Xanthobacteraceae</taxon>
        <taxon>Xanthobacter</taxon>
    </lineage>
</organism>
<accession>A0A9W6CSE3</accession>
<dbReference type="GO" id="GO:0051537">
    <property type="term" value="F:2 iron, 2 sulfur cluster binding"/>
    <property type="evidence" value="ECO:0007669"/>
    <property type="project" value="UniProtKB-KW"/>
</dbReference>
<dbReference type="GeneID" id="95765895"/>
<dbReference type="InterPro" id="IPR036922">
    <property type="entry name" value="Rieske_2Fe-2S_sf"/>
</dbReference>
<dbReference type="RefSeq" id="WP_281810061.1">
    <property type="nucleotide sequence ID" value="NZ_BSDO01000017.1"/>
</dbReference>
<comment type="caution">
    <text evidence="6">The sequence shown here is derived from an EMBL/GenBank/DDBJ whole genome shotgun (WGS) entry which is preliminary data.</text>
</comment>
<gene>
    <name evidence="7" type="ORF">GGQ86_005312</name>
    <name evidence="6" type="ORF">XFLAVUS301_51260</name>
</gene>
<dbReference type="Gene3D" id="2.102.10.10">
    <property type="entry name" value="Rieske [2Fe-2S] iron-sulphur domain"/>
    <property type="match status" value="1"/>
</dbReference>
<evidence type="ECO:0000313" key="9">
    <source>
        <dbReference type="Proteomes" id="UP001245370"/>
    </source>
</evidence>
<name>A0A9W6CSE3_XANFL</name>
<keyword evidence="9" id="KW-1185">Reference proteome</keyword>
<dbReference type="SUPFAM" id="SSF50022">
    <property type="entry name" value="ISP domain"/>
    <property type="match status" value="1"/>
</dbReference>
<evidence type="ECO:0000313" key="8">
    <source>
        <dbReference type="Proteomes" id="UP001144397"/>
    </source>
</evidence>
<dbReference type="Proteomes" id="UP001245370">
    <property type="component" value="Unassembled WGS sequence"/>
</dbReference>
<keyword evidence="1" id="KW-0001">2Fe-2S</keyword>
<evidence type="ECO:0000256" key="2">
    <source>
        <dbReference type="ARBA" id="ARBA00022723"/>
    </source>
</evidence>
<evidence type="ECO:0000259" key="5">
    <source>
        <dbReference type="PROSITE" id="PS51296"/>
    </source>
</evidence>
<dbReference type="GO" id="GO:0046872">
    <property type="term" value="F:metal ion binding"/>
    <property type="evidence" value="ECO:0007669"/>
    <property type="project" value="UniProtKB-KW"/>
</dbReference>
<dbReference type="CDD" id="cd03467">
    <property type="entry name" value="Rieske"/>
    <property type="match status" value="1"/>
</dbReference>
<dbReference type="Pfam" id="PF00355">
    <property type="entry name" value="Rieske"/>
    <property type="match status" value="1"/>
</dbReference>
<dbReference type="Proteomes" id="UP001144397">
    <property type="component" value="Unassembled WGS sequence"/>
</dbReference>
<dbReference type="EMBL" id="BSDO01000017">
    <property type="protein sequence ID" value="GLI25452.1"/>
    <property type="molecule type" value="Genomic_DNA"/>
</dbReference>
<dbReference type="EMBL" id="JAVDPY010000017">
    <property type="protein sequence ID" value="MDR6336808.1"/>
    <property type="molecule type" value="Genomic_DNA"/>
</dbReference>
<dbReference type="PANTHER" id="PTHR40261:SF1">
    <property type="entry name" value="RIESKE DOMAIN-CONTAINING PROTEIN"/>
    <property type="match status" value="1"/>
</dbReference>
<keyword evidence="4" id="KW-0411">Iron-sulfur</keyword>
<protein>
    <submittedName>
        <fullName evidence="6">(2Fe-2S)-binding protein</fullName>
    </submittedName>
    <submittedName>
        <fullName evidence="7">Nitrite reductase/ring-hydroxylating ferredoxin subunit</fullName>
    </submittedName>
</protein>
<dbReference type="PANTHER" id="PTHR40261">
    <property type="match status" value="1"/>
</dbReference>
<keyword evidence="3" id="KW-0408">Iron</keyword>
<keyword evidence="2" id="KW-0479">Metal-binding</keyword>
<dbReference type="PROSITE" id="PS51296">
    <property type="entry name" value="RIESKE"/>
    <property type="match status" value="1"/>
</dbReference>
<reference evidence="7 9" key="2">
    <citation type="submission" date="2023-07" db="EMBL/GenBank/DDBJ databases">
        <title>Genomic Encyclopedia of Type Strains, Phase IV (KMG-IV): sequencing the most valuable type-strain genomes for metagenomic binning, comparative biology and taxonomic classification.</title>
        <authorList>
            <person name="Goeker M."/>
        </authorList>
    </citation>
    <scope>NUCLEOTIDE SEQUENCE [LARGE SCALE GENOMIC DNA]</scope>
    <source>
        <strain evidence="7 9">DSM 338</strain>
    </source>
</reference>
<evidence type="ECO:0000313" key="6">
    <source>
        <dbReference type="EMBL" id="GLI25452.1"/>
    </source>
</evidence>